<protein>
    <submittedName>
        <fullName evidence="1">Uncharacterized protein</fullName>
    </submittedName>
</protein>
<sequence length="148" mass="17051">MHLLIFGLTDYFFDNLEVRCVDPTTFHQISWIAKIHAKNETCGKTWTAKGFAEFTFIEIERRNMLLIRFSVSKCHSCDTPSIASWYTSILIWLFGKIAEHPSASRFRRHSPVVEERAFVPSAKAAFSRRLSKDLEPQTSPQDEVRVVG</sequence>
<evidence type="ECO:0000313" key="2">
    <source>
        <dbReference type="Proteomes" id="UP001626550"/>
    </source>
</evidence>
<dbReference type="Proteomes" id="UP001626550">
    <property type="component" value="Unassembled WGS sequence"/>
</dbReference>
<name>A0ABD2QGK6_9PLAT</name>
<comment type="caution">
    <text evidence="1">The sequence shown here is derived from an EMBL/GenBank/DDBJ whole genome shotgun (WGS) entry which is preliminary data.</text>
</comment>
<proteinExistence type="predicted"/>
<evidence type="ECO:0000313" key="1">
    <source>
        <dbReference type="EMBL" id="KAL3318669.1"/>
    </source>
</evidence>
<accession>A0ABD2QGK6</accession>
<reference evidence="1 2" key="1">
    <citation type="submission" date="2024-11" db="EMBL/GenBank/DDBJ databases">
        <title>Adaptive evolution of stress response genes in parasites aligns with host niche diversity.</title>
        <authorList>
            <person name="Hahn C."/>
            <person name="Resl P."/>
        </authorList>
    </citation>
    <scope>NUCLEOTIDE SEQUENCE [LARGE SCALE GENOMIC DNA]</scope>
    <source>
        <strain evidence="1">EGGRZ-B1_66</strain>
        <tissue evidence="1">Body</tissue>
    </source>
</reference>
<dbReference type="EMBL" id="JBJKFK010000217">
    <property type="protein sequence ID" value="KAL3318669.1"/>
    <property type="molecule type" value="Genomic_DNA"/>
</dbReference>
<dbReference type="AlphaFoldDB" id="A0ABD2QGK6"/>
<gene>
    <name evidence="1" type="ORF">Ciccas_002681</name>
</gene>
<keyword evidence="2" id="KW-1185">Reference proteome</keyword>
<organism evidence="1 2">
    <name type="scientific">Cichlidogyrus casuarinus</name>
    <dbReference type="NCBI Taxonomy" id="1844966"/>
    <lineage>
        <taxon>Eukaryota</taxon>
        <taxon>Metazoa</taxon>
        <taxon>Spiralia</taxon>
        <taxon>Lophotrochozoa</taxon>
        <taxon>Platyhelminthes</taxon>
        <taxon>Monogenea</taxon>
        <taxon>Monopisthocotylea</taxon>
        <taxon>Dactylogyridea</taxon>
        <taxon>Ancyrocephalidae</taxon>
        <taxon>Cichlidogyrus</taxon>
    </lineage>
</organism>